<reference evidence="1" key="2">
    <citation type="submission" date="2020-02" db="EMBL/GenBank/DDBJ databases">
        <title>Flavobacterium profundi sp. nov., isolated from a deep-sea seamount.</title>
        <authorList>
            <person name="Zhang D.-C."/>
        </authorList>
    </citation>
    <scope>NUCLEOTIDE SEQUENCE</scope>
    <source>
        <strain evidence="1">EC11</strain>
    </source>
</reference>
<sequence>MVLEYQYDSPFKILISFHKLIESLEVIAMSDVDYRSNYAKSLLNEVGRKPEFKEGIEQLSVIYENKSLVKNLLADLFPTSLTNNEIKAATIPFQNITFNYSERFKKILTDAGYGLEINISDFDAHKFYVLNCCLILNFYYNQNIEFNNPIFFDIPNSDGIVEHYRILYNADFVEIFPTDKSIQLSQEIIKNLIDNYEDLDLWKKYFPKESWILKGFVIATLVNVTTEHAISKLKTTLIKSDFKKKDLENINAVQTIFRSIFKIADLRIGFTKFNSEEMTFSKPPFSNSNFKSFLLENLEEEDCKDVLCDYSFDLLIKNEKKLIISNVKEYKNDLHFDKLANILLEQDVQSCIMAPIVKEGVLLGVLEVASSTIGALNSINANKLDLVMPFITDTIERSNSDLKNLEEAIIQKEYTAIHSSVYWKFKREAKNYIDSISNTKDYIFKEISFKEVYPMYGQIDIKGSSDKRNETVKKDLVQQIETLISILGMIKTSQNLMILEQRKFELNEYLGELKLPLKADTEQQIQSYIETEIHGILNANKNDLVVEEKIESYLESLDSKTGMFYHHRKDFDYTLAIINKKMASILDAKQLEAQEIYPHYYERFKTDGVEHNLYIGSSISPNVPFDKMYISNLRLWQLQTLCEMELEHHRIKDTLPYALDVTSLILVFSSPISIRFRMDEKRFDVDGSYNARYEVVKKRIDKALILGTNERITEKEKITIVYSHSHEEKEYLKYIKYLQHKSLLEDAIEQFEVEDLQGVSGLKAIRVKVVNTTVVDKKYSYQDLLNELN</sequence>
<proteinExistence type="predicted"/>
<dbReference type="Proteomes" id="UP000817854">
    <property type="component" value="Unassembled WGS sequence"/>
</dbReference>
<keyword evidence="2" id="KW-1185">Reference proteome</keyword>
<evidence type="ECO:0000313" key="2">
    <source>
        <dbReference type="Proteomes" id="UP000817854"/>
    </source>
</evidence>
<evidence type="ECO:0000313" key="1">
    <source>
        <dbReference type="EMBL" id="NHN27292.1"/>
    </source>
</evidence>
<dbReference type="RefSeq" id="WP_140963804.1">
    <property type="nucleotide sequence ID" value="NZ_VEVQ02000012.1"/>
</dbReference>
<gene>
    <name evidence="1" type="ORF">FIA58_016545</name>
</gene>
<organism evidence="1 2">
    <name type="scientific">Flavobacterium jejuense</name>
    <dbReference type="NCBI Taxonomy" id="1544455"/>
    <lineage>
        <taxon>Bacteria</taxon>
        <taxon>Pseudomonadati</taxon>
        <taxon>Bacteroidota</taxon>
        <taxon>Flavobacteriia</taxon>
        <taxon>Flavobacteriales</taxon>
        <taxon>Flavobacteriaceae</taxon>
        <taxon>Flavobacterium</taxon>
    </lineage>
</organism>
<accession>A0ABX0ITS6</accession>
<protein>
    <submittedName>
        <fullName evidence="1">GAF domain-containing protein</fullName>
    </submittedName>
</protein>
<name>A0ABX0ITS6_9FLAO</name>
<dbReference type="SUPFAM" id="SSF55781">
    <property type="entry name" value="GAF domain-like"/>
    <property type="match status" value="1"/>
</dbReference>
<dbReference type="EMBL" id="VEVQ02000012">
    <property type="protein sequence ID" value="NHN27292.1"/>
    <property type="molecule type" value="Genomic_DNA"/>
</dbReference>
<comment type="caution">
    <text evidence="1">The sequence shown here is derived from an EMBL/GenBank/DDBJ whole genome shotgun (WGS) entry which is preliminary data.</text>
</comment>
<reference evidence="1" key="1">
    <citation type="submission" date="2019-05" db="EMBL/GenBank/DDBJ databases">
        <authorList>
            <person name="Lianzixin W."/>
        </authorList>
    </citation>
    <scope>NUCLEOTIDE SEQUENCE</scope>
    <source>
        <strain evidence="1">EC11</strain>
    </source>
</reference>